<keyword evidence="2" id="KW-1003">Cell membrane</keyword>
<organism evidence="7 8">
    <name type="scientific">Flavobacterium commune</name>
    <dbReference type="NCBI Taxonomy" id="1306519"/>
    <lineage>
        <taxon>Bacteria</taxon>
        <taxon>Pseudomonadati</taxon>
        <taxon>Bacteroidota</taxon>
        <taxon>Flavobacteriia</taxon>
        <taxon>Flavobacteriales</taxon>
        <taxon>Flavobacteriaceae</taxon>
        <taxon>Flavobacterium</taxon>
    </lineage>
</organism>
<reference evidence="7 8" key="1">
    <citation type="submission" date="2016-10" db="EMBL/GenBank/DDBJ databases">
        <title>Complete Genome Sequence of Flavobacterium sp. PK15.</title>
        <authorList>
            <person name="Ekwe A."/>
            <person name="Kim S.B."/>
        </authorList>
    </citation>
    <scope>NUCLEOTIDE SEQUENCE [LARGE SCALE GENOMIC DNA]</scope>
    <source>
        <strain evidence="7 8">PK15</strain>
    </source>
</reference>
<keyword evidence="4 6" id="KW-1133">Transmembrane helix</keyword>
<protein>
    <submittedName>
        <fullName evidence="7">L-fucose:H+ symporter permease</fullName>
    </submittedName>
</protein>
<dbReference type="InterPro" id="IPR005275">
    <property type="entry name" value="Lfuc_symporter_FucP"/>
</dbReference>
<keyword evidence="3 6" id="KW-0812">Transmembrane</keyword>
<dbReference type="SUPFAM" id="SSF103473">
    <property type="entry name" value="MFS general substrate transporter"/>
    <property type="match status" value="1"/>
</dbReference>
<feature type="transmembrane region" description="Helical" evidence="6">
    <location>
        <begin position="56"/>
        <end position="76"/>
    </location>
</feature>
<feature type="transmembrane region" description="Helical" evidence="6">
    <location>
        <begin position="252"/>
        <end position="273"/>
    </location>
</feature>
<dbReference type="OrthoDB" id="9795150at2"/>
<dbReference type="Proteomes" id="UP000178198">
    <property type="component" value="Chromosome"/>
</dbReference>
<evidence type="ECO:0000256" key="1">
    <source>
        <dbReference type="ARBA" id="ARBA00004429"/>
    </source>
</evidence>
<dbReference type="RefSeq" id="WP_071185794.1">
    <property type="nucleotide sequence ID" value="NZ_CP017774.1"/>
</dbReference>
<feature type="transmembrane region" description="Helical" evidence="6">
    <location>
        <begin position="285"/>
        <end position="304"/>
    </location>
</feature>
<feature type="transmembrane region" description="Helical" evidence="6">
    <location>
        <begin position="413"/>
        <end position="432"/>
    </location>
</feature>
<evidence type="ECO:0000256" key="6">
    <source>
        <dbReference type="SAM" id="Phobius"/>
    </source>
</evidence>
<dbReference type="CDD" id="cd17394">
    <property type="entry name" value="MFS_FucP_like"/>
    <property type="match status" value="1"/>
</dbReference>
<keyword evidence="5 6" id="KW-0472">Membrane</keyword>
<dbReference type="PANTHER" id="PTHR43702">
    <property type="entry name" value="L-FUCOSE-PROTON SYMPORTER"/>
    <property type="match status" value="1"/>
</dbReference>
<dbReference type="PANTHER" id="PTHR43702:SF11">
    <property type="entry name" value="L-FUCOSE-PROTON SYMPORTER"/>
    <property type="match status" value="1"/>
</dbReference>
<evidence type="ECO:0000256" key="2">
    <source>
        <dbReference type="ARBA" id="ARBA00022475"/>
    </source>
</evidence>
<dbReference type="InterPro" id="IPR050375">
    <property type="entry name" value="MFS_TsgA-like"/>
</dbReference>
<feature type="transmembrane region" description="Helical" evidence="6">
    <location>
        <begin position="374"/>
        <end position="393"/>
    </location>
</feature>
<evidence type="ECO:0000313" key="7">
    <source>
        <dbReference type="EMBL" id="APA00558.1"/>
    </source>
</evidence>
<feature type="transmembrane region" description="Helical" evidence="6">
    <location>
        <begin position="83"/>
        <end position="102"/>
    </location>
</feature>
<dbReference type="KEGG" id="fcm:BIW12_14650"/>
<dbReference type="AlphaFoldDB" id="A0A1D9PDI0"/>
<dbReference type="InterPro" id="IPR036259">
    <property type="entry name" value="MFS_trans_sf"/>
</dbReference>
<evidence type="ECO:0000313" key="8">
    <source>
        <dbReference type="Proteomes" id="UP000178198"/>
    </source>
</evidence>
<dbReference type="NCBIfam" id="TIGR00885">
    <property type="entry name" value="fucP"/>
    <property type="match status" value="1"/>
</dbReference>
<accession>A0A1D9PDI0</accession>
<keyword evidence="8" id="KW-1185">Reference proteome</keyword>
<evidence type="ECO:0000256" key="3">
    <source>
        <dbReference type="ARBA" id="ARBA00022692"/>
    </source>
</evidence>
<dbReference type="Pfam" id="PF07690">
    <property type="entry name" value="MFS_1"/>
    <property type="match status" value="1"/>
</dbReference>
<feature type="transmembrane region" description="Helical" evidence="6">
    <location>
        <begin position="14"/>
        <end position="31"/>
    </location>
</feature>
<dbReference type="GO" id="GO:0015535">
    <property type="term" value="F:fucose:proton symporter activity"/>
    <property type="evidence" value="ECO:0007669"/>
    <property type="project" value="InterPro"/>
</dbReference>
<proteinExistence type="predicted"/>
<feature type="transmembrane region" description="Helical" evidence="6">
    <location>
        <begin position="198"/>
        <end position="222"/>
    </location>
</feature>
<sequence>MNLSKKIPVVSKEYVFQFIIITILFALWGIANDLTTPMVSTFKKVMPELSNTQASLVQFAFYFGYFFMALPAALFIRKYSYKSGIIVGLILYAAGAFLFYPAAHYQSYNFFLLSLWVITCGLAFLETTSNPLILFLGNKETATQRLNLAQAFNPIGAITGLVMAQFLVIKEIKSDDYSTDAFNALSSSELASIRENDLGIISIPYIGLGLFVLLILVIICLTKMPKTAHEDKMSIGDSFKKLLANKNYKHGVIAQAFYVGAQIMCWTFIFQYVDNINMNLGLELTATYYNIGAMLLFLSGRWLGTALMKNTNPSKILMYFGLGGVLCSAGAIVLQGIPGLISLISISVFMSIMFPTIYGIALKDMGDEAKIGSAGLVMAIVGGALMPVLQGSILDWGGSGFSDIQILGFIPEVNFSFILPLICLAVVAHYGYATYKISIKEKNTKKILVTE</sequence>
<feature type="transmembrane region" description="Helical" evidence="6">
    <location>
        <begin position="146"/>
        <end position="169"/>
    </location>
</feature>
<dbReference type="STRING" id="1306519.BIW12_14650"/>
<feature type="transmembrane region" description="Helical" evidence="6">
    <location>
        <begin position="316"/>
        <end position="334"/>
    </location>
</feature>
<dbReference type="Gene3D" id="1.20.1250.20">
    <property type="entry name" value="MFS general substrate transporter like domains"/>
    <property type="match status" value="2"/>
</dbReference>
<comment type="subcellular location">
    <subcellularLocation>
        <location evidence="1">Cell inner membrane</location>
        <topology evidence="1">Multi-pass membrane protein</topology>
    </subcellularLocation>
</comment>
<dbReference type="EMBL" id="CP017774">
    <property type="protein sequence ID" value="APA00558.1"/>
    <property type="molecule type" value="Genomic_DNA"/>
</dbReference>
<name>A0A1D9PDI0_9FLAO</name>
<evidence type="ECO:0000256" key="4">
    <source>
        <dbReference type="ARBA" id="ARBA00022989"/>
    </source>
</evidence>
<dbReference type="GO" id="GO:0005886">
    <property type="term" value="C:plasma membrane"/>
    <property type="evidence" value="ECO:0007669"/>
    <property type="project" value="UniProtKB-SubCell"/>
</dbReference>
<gene>
    <name evidence="7" type="ORF">BIW12_14650</name>
</gene>
<feature type="transmembrane region" description="Helical" evidence="6">
    <location>
        <begin position="340"/>
        <end position="362"/>
    </location>
</feature>
<dbReference type="InterPro" id="IPR011701">
    <property type="entry name" value="MFS"/>
</dbReference>
<evidence type="ECO:0000256" key="5">
    <source>
        <dbReference type="ARBA" id="ARBA00023136"/>
    </source>
</evidence>